<dbReference type="PROSITE" id="PS51123">
    <property type="entry name" value="OMPA_2"/>
    <property type="match status" value="1"/>
</dbReference>
<keyword evidence="5" id="KW-1185">Reference proteome</keyword>
<evidence type="ECO:0000313" key="5">
    <source>
        <dbReference type="Proteomes" id="UP001172083"/>
    </source>
</evidence>
<dbReference type="InterPro" id="IPR050330">
    <property type="entry name" value="Bact_OuterMem_StrucFunc"/>
</dbReference>
<evidence type="ECO:0000259" key="3">
    <source>
        <dbReference type="PROSITE" id="PS51123"/>
    </source>
</evidence>
<proteinExistence type="predicted"/>
<organism evidence="4 5">
    <name type="scientific">Agaribacillus aureus</name>
    <dbReference type="NCBI Taxonomy" id="3051825"/>
    <lineage>
        <taxon>Bacteria</taxon>
        <taxon>Pseudomonadati</taxon>
        <taxon>Bacteroidota</taxon>
        <taxon>Cytophagia</taxon>
        <taxon>Cytophagales</taxon>
        <taxon>Splendidivirgaceae</taxon>
        <taxon>Agaribacillus</taxon>
    </lineage>
</organism>
<feature type="domain" description="OmpA-like" evidence="3">
    <location>
        <begin position="243"/>
        <end position="361"/>
    </location>
</feature>
<sequence>MLEFQAFSGKNWLWFKCYIVVSLVSVPLCHGQGNDLANTEESPVELRKTKRKNPNTFSNSSSQSDSELARHAGNPDFPEDISGIWENTTEVPAYDFNGHVRRESTFKLTLKQEQSSVKGTFLMRVFMSGGTVQKHTHVKGTYKAGFLTLKTVGIIKEGCYTPANVSGLYDLNFSGKITNNNGVLILDGQYDFASQKSFQSLGDSLIFTTAILGLKGPVKIYAKRIAPLKPEPKKTIRPDTVQAFNQSDSIFNNILFKQGEADLLTRKDSLELVRLGDMLQAYPTWKVKLDGYTENRGRLRENIVLSEKRSEFLKNYLVQQKSISGERIITAGFGPYNPVADNRNERKRQLNRRVEIQIYIE</sequence>
<dbReference type="CDD" id="cd07185">
    <property type="entry name" value="OmpA_C-like"/>
    <property type="match status" value="1"/>
</dbReference>
<accession>A0ABT8L7N0</accession>
<evidence type="ECO:0000256" key="1">
    <source>
        <dbReference type="PROSITE-ProRule" id="PRU00473"/>
    </source>
</evidence>
<feature type="region of interest" description="Disordered" evidence="2">
    <location>
        <begin position="34"/>
        <end position="73"/>
    </location>
</feature>
<dbReference type="PANTHER" id="PTHR30329">
    <property type="entry name" value="STATOR ELEMENT OF FLAGELLAR MOTOR COMPLEX"/>
    <property type="match status" value="1"/>
</dbReference>
<reference evidence="4" key="1">
    <citation type="submission" date="2023-06" db="EMBL/GenBank/DDBJ databases">
        <title>Genomic of Agaribacillus aureum.</title>
        <authorList>
            <person name="Wang G."/>
        </authorList>
    </citation>
    <scope>NUCLEOTIDE SEQUENCE</scope>
    <source>
        <strain evidence="4">BMA12</strain>
    </source>
</reference>
<dbReference type="PANTHER" id="PTHR30329:SF21">
    <property type="entry name" value="LIPOPROTEIN YIAD-RELATED"/>
    <property type="match status" value="1"/>
</dbReference>
<dbReference type="InterPro" id="IPR006665">
    <property type="entry name" value="OmpA-like"/>
</dbReference>
<dbReference type="Proteomes" id="UP001172083">
    <property type="component" value="Unassembled WGS sequence"/>
</dbReference>
<evidence type="ECO:0000313" key="4">
    <source>
        <dbReference type="EMBL" id="MDN5213763.1"/>
    </source>
</evidence>
<dbReference type="EMBL" id="JAUJEB010000003">
    <property type="protein sequence ID" value="MDN5213763.1"/>
    <property type="molecule type" value="Genomic_DNA"/>
</dbReference>
<comment type="caution">
    <text evidence="4">The sequence shown here is derived from an EMBL/GenBank/DDBJ whole genome shotgun (WGS) entry which is preliminary data.</text>
</comment>
<evidence type="ECO:0000256" key="2">
    <source>
        <dbReference type="SAM" id="MobiDB-lite"/>
    </source>
</evidence>
<name>A0ABT8L7N0_9BACT</name>
<dbReference type="RefSeq" id="WP_346759101.1">
    <property type="nucleotide sequence ID" value="NZ_JAUJEB010000003.1"/>
</dbReference>
<dbReference type="Pfam" id="PF00691">
    <property type="entry name" value="OmpA"/>
    <property type="match status" value="1"/>
</dbReference>
<dbReference type="Gene3D" id="3.30.1330.60">
    <property type="entry name" value="OmpA-like domain"/>
    <property type="match status" value="1"/>
</dbReference>
<dbReference type="InterPro" id="IPR036737">
    <property type="entry name" value="OmpA-like_sf"/>
</dbReference>
<dbReference type="SUPFAM" id="SSF103088">
    <property type="entry name" value="OmpA-like"/>
    <property type="match status" value="1"/>
</dbReference>
<protein>
    <submittedName>
        <fullName evidence="4">OmpA family protein</fullName>
    </submittedName>
</protein>
<keyword evidence="1" id="KW-0472">Membrane</keyword>
<gene>
    <name evidence="4" type="ORF">QQ020_16945</name>
</gene>